<evidence type="ECO:0008006" key="4">
    <source>
        <dbReference type="Google" id="ProtNLM"/>
    </source>
</evidence>
<evidence type="ECO:0000313" key="3">
    <source>
        <dbReference type="Proteomes" id="UP000179243"/>
    </source>
</evidence>
<feature type="signal peptide" evidence="1">
    <location>
        <begin position="1"/>
        <end position="22"/>
    </location>
</feature>
<reference evidence="2 3" key="1">
    <citation type="journal article" date="2016" name="Nat. Commun.">
        <title>Thousands of microbial genomes shed light on interconnected biogeochemical processes in an aquifer system.</title>
        <authorList>
            <person name="Anantharaman K."/>
            <person name="Brown C.T."/>
            <person name="Hug L.A."/>
            <person name="Sharon I."/>
            <person name="Castelle C.J."/>
            <person name="Probst A.J."/>
            <person name="Thomas B.C."/>
            <person name="Singh A."/>
            <person name="Wilkins M.J."/>
            <person name="Karaoz U."/>
            <person name="Brodie E.L."/>
            <person name="Williams K.H."/>
            <person name="Hubbard S.S."/>
            <person name="Banfield J.F."/>
        </authorList>
    </citation>
    <scope>NUCLEOTIDE SEQUENCE [LARGE SCALE GENOMIC DNA]</scope>
</reference>
<dbReference type="PANTHER" id="PTHR42754">
    <property type="entry name" value="ENDOGLUCANASE"/>
    <property type="match status" value="1"/>
</dbReference>
<dbReference type="Proteomes" id="UP000179243">
    <property type="component" value="Unassembled WGS sequence"/>
</dbReference>
<protein>
    <recommendedName>
        <fullName evidence="4">Bulb-type lectin domain-containing protein</fullName>
    </recommendedName>
</protein>
<organism evidence="2 3">
    <name type="scientific">Candidatus Raymondbacteria bacterium RIFOXYD12_FULL_49_13</name>
    <dbReference type="NCBI Taxonomy" id="1817890"/>
    <lineage>
        <taxon>Bacteria</taxon>
        <taxon>Raymondiibacteriota</taxon>
    </lineage>
</organism>
<proteinExistence type="predicted"/>
<comment type="caution">
    <text evidence="2">The sequence shown here is derived from an EMBL/GenBank/DDBJ whole genome shotgun (WGS) entry which is preliminary data.</text>
</comment>
<dbReference type="InterPro" id="IPR011047">
    <property type="entry name" value="Quinoprotein_ADH-like_sf"/>
</dbReference>
<name>A0A1F7FB41_UNCRA</name>
<dbReference type="AlphaFoldDB" id="A0A1F7FB41"/>
<accession>A0A1F7FB41</accession>
<gene>
    <name evidence="2" type="ORF">A2519_00635</name>
</gene>
<feature type="chain" id="PRO_5009528568" description="Bulb-type lectin domain-containing protein" evidence="1">
    <location>
        <begin position="23"/>
        <end position="389"/>
    </location>
</feature>
<evidence type="ECO:0000256" key="1">
    <source>
        <dbReference type="SAM" id="SignalP"/>
    </source>
</evidence>
<sequence length="389" mass="42318">MNIRTLMRITLIAAAVAAYSQAPDVGWIKLYPKDSLVAKTGDQGDIRGHSAVETRDSGFCFTGHCCCTHCMGDMFVMRTDQVGNLQWAKRYDDNNLNEIGNSICETSDRGFIIAGLTMDLGSGTGDIYIVRIDSAGNELWSKKYGNPGYYVYEEAYSVQQTHDNGFIVAGYKSNGANKYDAYLMRLNVSGDSVWTRVFGGTRNDGGHCVRETHDRGFVLCGFTRSFGAGGSDVYLVRTDSTGNTLWSKTFGNADTHEGGYWVEETADNGFILTGYANDFQDVYLVRTDSNGTILWEKILGTDSTAECGRSVKEVPGGGFLVGGHTGLDKTSGYMIRTDALGTVMWTQIFEDSANDNVIHGILLTSDGGVAAIGRHDGEGQVQLIKLNGR</sequence>
<keyword evidence="1" id="KW-0732">Signal</keyword>
<dbReference type="SUPFAM" id="SSF50998">
    <property type="entry name" value="Quinoprotein alcohol dehydrogenase-like"/>
    <property type="match status" value="1"/>
</dbReference>
<dbReference type="PANTHER" id="PTHR42754:SF1">
    <property type="entry name" value="LIPOPROTEIN"/>
    <property type="match status" value="1"/>
</dbReference>
<evidence type="ECO:0000313" key="2">
    <source>
        <dbReference type="EMBL" id="OGK03894.1"/>
    </source>
</evidence>
<dbReference type="EMBL" id="MFYX01000080">
    <property type="protein sequence ID" value="OGK03894.1"/>
    <property type="molecule type" value="Genomic_DNA"/>
</dbReference>